<dbReference type="EMBL" id="SRLO01000127">
    <property type="protein sequence ID" value="TNN73223.1"/>
    <property type="molecule type" value="Genomic_DNA"/>
</dbReference>
<feature type="region of interest" description="Disordered" evidence="1">
    <location>
        <begin position="76"/>
        <end position="103"/>
    </location>
</feature>
<evidence type="ECO:0000256" key="1">
    <source>
        <dbReference type="SAM" id="MobiDB-lite"/>
    </source>
</evidence>
<protein>
    <submittedName>
        <fullName evidence="2">Uncharacterized protein</fullName>
    </submittedName>
</protein>
<evidence type="ECO:0000313" key="2">
    <source>
        <dbReference type="EMBL" id="TNN73223.1"/>
    </source>
</evidence>
<dbReference type="Proteomes" id="UP000314294">
    <property type="component" value="Unassembled WGS sequence"/>
</dbReference>
<feature type="compositionally biased region" description="Basic and acidic residues" evidence="1">
    <location>
        <begin position="76"/>
        <end position="99"/>
    </location>
</feature>
<dbReference type="AlphaFoldDB" id="A0A4Z2I7W9"/>
<name>A0A4Z2I7W9_9TELE</name>
<comment type="caution">
    <text evidence="2">The sequence shown here is derived from an EMBL/GenBank/DDBJ whole genome shotgun (WGS) entry which is preliminary data.</text>
</comment>
<sequence>MAEVEMKGVGGAVLDSGVGAGARTKVGEGSLAGVDRLQYSHEGCLALLHVVSFGPCAGFAAEAHDEATLVGKVTGDVHSEQQEEKRYDEDPSPEHDAHGELFLIPHIWQTRDHRGS</sequence>
<keyword evidence="3" id="KW-1185">Reference proteome</keyword>
<accession>A0A4Z2I7W9</accession>
<gene>
    <name evidence="2" type="ORF">EYF80_016554</name>
</gene>
<reference evidence="2 3" key="1">
    <citation type="submission" date="2019-03" db="EMBL/GenBank/DDBJ databases">
        <title>First draft genome of Liparis tanakae, snailfish: a comprehensive survey of snailfish specific genes.</title>
        <authorList>
            <person name="Kim W."/>
            <person name="Song I."/>
            <person name="Jeong J.-H."/>
            <person name="Kim D."/>
            <person name="Kim S."/>
            <person name="Ryu S."/>
            <person name="Song J.Y."/>
            <person name="Lee S.K."/>
        </authorList>
    </citation>
    <scope>NUCLEOTIDE SEQUENCE [LARGE SCALE GENOMIC DNA]</scope>
    <source>
        <tissue evidence="2">Muscle</tissue>
    </source>
</reference>
<proteinExistence type="predicted"/>
<organism evidence="2 3">
    <name type="scientific">Liparis tanakae</name>
    <name type="common">Tanaka's snailfish</name>
    <dbReference type="NCBI Taxonomy" id="230148"/>
    <lineage>
        <taxon>Eukaryota</taxon>
        <taxon>Metazoa</taxon>
        <taxon>Chordata</taxon>
        <taxon>Craniata</taxon>
        <taxon>Vertebrata</taxon>
        <taxon>Euteleostomi</taxon>
        <taxon>Actinopterygii</taxon>
        <taxon>Neopterygii</taxon>
        <taxon>Teleostei</taxon>
        <taxon>Neoteleostei</taxon>
        <taxon>Acanthomorphata</taxon>
        <taxon>Eupercaria</taxon>
        <taxon>Perciformes</taxon>
        <taxon>Cottioidei</taxon>
        <taxon>Cottales</taxon>
        <taxon>Liparidae</taxon>
        <taxon>Liparis</taxon>
    </lineage>
</organism>
<evidence type="ECO:0000313" key="3">
    <source>
        <dbReference type="Proteomes" id="UP000314294"/>
    </source>
</evidence>